<dbReference type="Proteomes" id="UP000077755">
    <property type="component" value="Chromosome 6"/>
</dbReference>
<dbReference type="AlphaFoldDB" id="A0AAF0X8V9"/>
<dbReference type="PROSITE" id="PS51293">
    <property type="entry name" value="SANT"/>
    <property type="match status" value="1"/>
</dbReference>
<dbReference type="InterPro" id="IPR007526">
    <property type="entry name" value="SWIRM"/>
</dbReference>
<dbReference type="PANTHER" id="PTHR12802">
    <property type="entry name" value="SWI/SNF COMPLEX-RELATED"/>
    <property type="match status" value="1"/>
</dbReference>
<dbReference type="Gene3D" id="1.10.10.10">
    <property type="entry name" value="Winged helix-like DNA-binding domain superfamily/Winged helix DNA-binding domain"/>
    <property type="match status" value="1"/>
</dbReference>
<dbReference type="InterPro" id="IPR036388">
    <property type="entry name" value="WH-like_DNA-bd_sf"/>
</dbReference>
<protein>
    <recommendedName>
        <fullName evidence="12">SWI/SNF complex subunit SWI3B</fullName>
    </recommendedName>
</protein>
<sequence>MAMPSGPAVTPPPPSGAGASNNGDSHLKLPILTPSRPSDVILIPSYSRWFSWKNIDECEVRNLPEFFEERSASKNPRVYKYYRNSIIQSFRLNPTRKITFTEARKTIIGDVGSVRRVFDFLEAWGLINYFGAPSSKPQKLEDKDISKSSNDGGAVPTAADSTPSKKRVCGICKSVCTIACFARDKDDVTLCARCFVRGSYKVGPGSSDFRRVEISDEEKTDWTDKETLHLLEAIMHYRDDWKKVAEHVNGRTVRECVSHFVKLSFGEQFAGPLDSAEVNDNIIQSTGHTGTEPVSQTSTVPPAKKMRLSPLADSSNPIMAQAAFLSALVGVDVAEAAAHAAILALHDDFNGTNFKEKIGSCTGGNTRHEEPCLESDRDAPTVAPIEAFDEARLQLTKEEAELERSISGISVQMEEFQNKMMQFGKFDLEVEKESKQLEQLTNLLFADQLALHFHKKAGSKSHAVPEDFKAGQTL</sequence>
<dbReference type="Pfam" id="PF04433">
    <property type="entry name" value="SWIRM"/>
    <property type="match status" value="1"/>
</dbReference>
<dbReference type="PROSITE" id="PS50090">
    <property type="entry name" value="MYB_LIKE"/>
    <property type="match status" value="1"/>
</dbReference>
<keyword evidence="11" id="KW-1185">Reference proteome</keyword>
<evidence type="ECO:0000259" key="8">
    <source>
        <dbReference type="PROSITE" id="PS50934"/>
    </source>
</evidence>
<dbReference type="FunFam" id="1.10.10.10:FF:000020">
    <property type="entry name" value="SWI/SNF complex subunit SMARCC2 isoform c"/>
    <property type="match status" value="1"/>
</dbReference>
<dbReference type="KEGG" id="dcr:108227979"/>
<reference evidence="10" key="1">
    <citation type="journal article" date="2016" name="Nat. Genet.">
        <title>A high-quality carrot genome assembly provides new insights into carotenoid accumulation and asterid genome evolution.</title>
        <authorList>
            <person name="Iorizzo M."/>
            <person name="Ellison S."/>
            <person name="Senalik D."/>
            <person name="Zeng P."/>
            <person name="Satapoomin P."/>
            <person name="Huang J."/>
            <person name="Bowman M."/>
            <person name="Iovene M."/>
            <person name="Sanseverino W."/>
            <person name="Cavagnaro P."/>
            <person name="Yildiz M."/>
            <person name="Macko-Podgorni A."/>
            <person name="Moranska E."/>
            <person name="Grzebelus E."/>
            <person name="Grzebelus D."/>
            <person name="Ashrafi H."/>
            <person name="Zheng Z."/>
            <person name="Cheng S."/>
            <person name="Spooner D."/>
            <person name="Van Deynze A."/>
            <person name="Simon P."/>
        </authorList>
    </citation>
    <scope>NUCLEOTIDE SEQUENCE</scope>
    <source>
        <tissue evidence="10">Leaf</tissue>
    </source>
</reference>
<dbReference type="GO" id="GO:0005634">
    <property type="term" value="C:nucleus"/>
    <property type="evidence" value="ECO:0007669"/>
    <property type="project" value="UniProtKB-ARBA"/>
</dbReference>
<dbReference type="InterPro" id="IPR001005">
    <property type="entry name" value="SANT/Myb"/>
</dbReference>
<evidence type="ECO:0000256" key="1">
    <source>
        <dbReference type="ARBA" id="ARBA00022473"/>
    </source>
</evidence>
<dbReference type="CDD" id="cd00167">
    <property type="entry name" value="SANT"/>
    <property type="match status" value="1"/>
</dbReference>
<evidence type="ECO:0000313" key="11">
    <source>
        <dbReference type="Proteomes" id="UP000077755"/>
    </source>
</evidence>
<evidence type="ECO:0000259" key="7">
    <source>
        <dbReference type="PROSITE" id="PS50090"/>
    </source>
</evidence>
<name>A0AAF0X8V9_DAUCS</name>
<dbReference type="SUPFAM" id="SSF46689">
    <property type="entry name" value="Homeodomain-like"/>
    <property type="match status" value="2"/>
</dbReference>
<dbReference type="FunFam" id="1.10.10.60:FF:000014">
    <property type="entry name" value="SWI/SNF complex subunit SMARCC2 isoform C"/>
    <property type="match status" value="1"/>
</dbReference>
<evidence type="ECO:0000259" key="9">
    <source>
        <dbReference type="PROSITE" id="PS51293"/>
    </source>
</evidence>
<keyword evidence="4" id="KW-0804">Transcription</keyword>
<dbReference type="InterPro" id="IPR017884">
    <property type="entry name" value="SANT_dom"/>
</dbReference>
<dbReference type="GO" id="GO:0003677">
    <property type="term" value="F:DNA binding"/>
    <property type="evidence" value="ECO:0007669"/>
    <property type="project" value="UniProtKB-KW"/>
</dbReference>
<dbReference type="InterPro" id="IPR009057">
    <property type="entry name" value="Homeodomain-like_sf"/>
</dbReference>
<keyword evidence="3" id="KW-0238">DNA-binding</keyword>
<accession>A0AAF0X8V9</accession>
<keyword evidence="5" id="KW-0539">Nucleus</keyword>
<dbReference type="SMART" id="SM00717">
    <property type="entry name" value="SANT"/>
    <property type="match status" value="1"/>
</dbReference>
<evidence type="ECO:0000256" key="5">
    <source>
        <dbReference type="ARBA" id="ARBA00023242"/>
    </source>
</evidence>
<dbReference type="EMBL" id="CP093348">
    <property type="protein sequence ID" value="WOH03600.1"/>
    <property type="molecule type" value="Genomic_DNA"/>
</dbReference>
<dbReference type="PANTHER" id="PTHR12802:SF44">
    <property type="entry name" value="SWI_SNF COMPLEX SUBUNIT SWI3B"/>
    <property type="match status" value="1"/>
</dbReference>
<proteinExistence type="predicted"/>
<evidence type="ECO:0000256" key="2">
    <source>
        <dbReference type="ARBA" id="ARBA00023015"/>
    </source>
</evidence>
<dbReference type="PROSITE" id="PS50934">
    <property type="entry name" value="SWIRM"/>
    <property type="match status" value="1"/>
</dbReference>
<keyword evidence="2" id="KW-0805">Transcription regulation</keyword>
<keyword evidence="1" id="KW-0217">Developmental protein</keyword>
<dbReference type="Gene3D" id="1.10.10.60">
    <property type="entry name" value="Homeodomain-like"/>
    <property type="match status" value="1"/>
</dbReference>
<gene>
    <name evidence="10" type="ORF">DCAR_0622999</name>
</gene>
<feature type="region of interest" description="Disordered" evidence="6">
    <location>
        <begin position="1"/>
        <end position="28"/>
    </location>
</feature>
<feature type="domain" description="SANT" evidence="9">
    <location>
        <begin position="217"/>
        <end position="268"/>
    </location>
</feature>
<evidence type="ECO:0000256" key="6">
    <source>
        <dbReference type="SAM" id="MobiDB-lite"/>
    </source>
</evidence>
<evidence type="ECO:0008006" key="12">
    <source>
        <dbReference type="Google" id="ProtNLM"/>
    </source>
</evidence>
<evidence type="ECO:0000256" key="3">
    <source>
        <dbReference type="ARBA" id="ARBA00023125"/>
    </source>
</evidence>
<feature type="domain" description="Myb-like" evidence="7">
    <location>
        <begin position="214"/>
        <end position="264"/>
    </location>
</feature>
<feature type="domain" description="SWIRM" evidence="8">
    <location>
        <begin position="41"/>
        <end position="138"/>
    </location>
</feature>
<reference evidence="10" key="2">
    <citation type="submission" date="2022-03" db="EMBL/GenBank/DDBJ databases">
        <title>Draft title - Genomic analysis of global carrot germplasm unveils the trajectory of domestication and the origin of high carotenoid orange carrot.</title>
        <authorList>
            <person name="Iorizzo M."/>
            <person name="Ellison S."/>
            <person name="Senalik D."/>
            <person name="Macko-Podgorni A."/>
            <person name="Grzebelus D."/>
            <person name="Bostan H."/>
            <person name="Rolling W."/>
            <person name="Curaba J."/>
            <person name="Simon P."/>
        </authorList>
    </citation>
    <scope>NUCLEOTIDE SEQUENCE</scope>
    <source>
        <tissue evidence="10">Leaf</tissue>
    </source>
</reference>
<feature type="region of interest" description="Disordered" evidence="6">
    <location>
        <begin position="135"/>
        <end position="164"/>
    </location>
</feature>
<dbReference type="Pfam" id="PF00249">
    <property type="entry name" value="Myb_DNA-binding"/>
    <property type="match status" value="1"/>
</dbReference>
<evidence type="ECO:0000313" key="10">
    <source>
        <dbReference type="EMBL" id="WOH03600.1"/>
    </source>
</evidence>
<evidence type="ECO:0000256" key="4">
    <source>
        <dbReference type="ARBA" id="ARBA00023163"/>
    </source>
</evidence>
<organism evidence="10 11">
    <name type="scientific">Daucus carota subsp. sativus</name>
    <name type="common">Carrot</name>
    <dbReference type="NCBI Taxonomy" id="79200"/>
    <lineage>
        <taxon>Eukaryota</taxon>
        <taxon>Viridiplantae</taxon>
        <taxon>Streptophyta</taxon>
        <taxon>Embryophyta</taxon>
        <taxon>Tracheophyta</taxon>
        <taxon>Spermatophyta</taxon>
        <taxon>Magnoliopsida</taxon>
        <taxon>eudicotyledons</taxon>
        <taxon>Gunneridae</taxon>
        <taxon>Pentapetalae</taxon>
        <taxon>asterids</taxon>
        <taxon>campanulids</taxon>
        <taxon>Apiales</taxon>
        <taxon>Apiaceae</taxon>
        <taxon>Apioideae</taxon>
        <taxon>Scandiceae</taxon>
        <taxon>Daucinae</taxon>
        <taxon>Daucus</taxon>
        <taxon>Daucus sect. Daucus</taxon>
    </lineage>
</organism>